<dbReference type="Ensembl" id="ENSCCRT00010113289.1">
    <property type="protein sequence ID" value="ENSCCRP00010101991.1"/>
    <property type="gene ID" value="ENSCCRG00010044887.1"/>
</dbReference>
<dbReference type="InterPro" id="IPR015381">
    <property type="entry name" value="XLF-like_N"/>
</dbReference>
<protein>
    <recommendedName>
        <fullName evidence="7">Non-homologous end-joining factor 1</fullName>
    </recommendedName>
</protein>
<evidence type="ECO:0000256" key="3">
    <source>
        <dbReference type="ARBA" id="ARBA00023125"/>
    </source>
</evidence>
<feature type="compositionally biased region" description="Basic residues" evidence="8">
    <location>
        <begin position="621"/>
        <end position="633"/>
    </location>
</feature>
<keyword evidence="3" id="KW-0238">DNA-binding</keyword>
<dbReference type="PANTHER" id="PTHR32235">
    <property type="entry name" value="NON-HOMOLOGOUS END-JOINING FACTOR 1"/>
    <property type="match status" value="1"/>
</dbReference>
<reference evidence="12" key="1">
    <citation type="submission" date="2025-08" db="UniProtKB">
        <authorList>
            <consortium name="Ensembl"/>
        </authorList>
    </citation>
    <scope>IDENTIFICATION</scope>
</reference>
<feature type="region of interest" description="Disordered" evidence="8">
    <location>
        <begin position="1"/>
        <end position="35"/>
    </location>
</feature>
<dbReference type="InterPro" id="IPR053829">
    <property type="entry name" value="XLF-like_CC"/>
</dbReference>
<dbReference type="GO" id="GO:0045027">
    <property type="term" value="F:DNA end binding"/>
    <property type="evidence" value="ECO:0007669"/>
    <property type="project" value="TreeGrafter"/>
</dbReference>
<dbReference type="Gene3D" id="1.10.287.450">
    <property type="entry name" value="Helix hairpin bin"/>
    <property type="match status" value="1"/>
</dbReference>
<feature type="domain" description="XLF-like coiled-coil region" evidence="11">
    <location>
        <begin position="452"/>
        <end position="497"/>
    </location>
</feature>
<feature type="compositionally biased region" description="Basic and acidic residues" evidence="8">
    <location>
        <begin position="562"/>
        <end position="574"/>
    </location>
</feature>
<feature type="domain" description="Cation channel sperm-associated targeting subunit tau C2" evidence="10">
    <location>
        <begin position="40"/>
        <end position="184"/>
    </location>
</feature>
<evidence type="ECO:0000313" key="13">
    <source>
        <dbReference type="Proteomes" id="UP000694427"/>
    </source>
</evidence>
<dbReference type="Proteomes" id="UP000694427">
    <property type="component" value="Unplaced"/>
</dbReference>
<dbReference type="Gene3D" id="2.170.210.10">
    <property type="entry name" value="DNA double-strand break repair and VJ recombination XRCC4, N-terminal"/>
    <property type="match status" value="1"/>
</dbReference>
<evidence type="ECO:0000256" key="7">
    <source>
        <dbReference type="ARBA" id="ARBA00044529"/>
    </source>
</evidence>
<dbReference type="FunFam" id="1.10.287.450:FF:000003">
    <property type="entry name" value="Non-homologous end-joining factor 1"/>
    <property type="match status" value="1"/>
</dbReference>
<evidence type="ECO:0000313" key="12">
    <source>
        <dbReference type="Ensembl" id="ENSCCRP00010101991.1"/>
    </source>
</evidence>
<dbReference type="GO" id="GO:0006303">
    <property type="term" value="P:double-strand break repair via nonhomologous end joining"/>
    <property type="evidence" value="ECO:0007669"/>
    <property type="project" value="TreeGrafter"/>
</dbReference>
<dbReference type="Pfam" id="PF15729">
    <property type="entry name" value="CTSRT"/>
    <property type="match status" value="1"/>
</dbReference>
<keyword evidence="5" id="KW-0539">Nucleus</keyword>
<feature type="compositionally biased region" description="Polar residues" evidence="8">
    <location>
        <begin position="578"/>
        <end position="588"/>
    </location>
</feature>
<evidence type="ECO:0000256" key="8">
    <source>
        <dbReference type="SAM" id="MobiDB-lite"/>
    </source>
</evidence>
<comment type="subcellular location">
    <subcellularLocation>
        <location evidence="1">Nucleus</location>
    </subcellularLocation>
</comment>
<dbReference type="FunFam" id="2.170.210.10:FF:000001">
    <property type="entry name" value="Non-homologous end-joining factor 1"/>
    <property type="match status" value="1"/>
</dbReference>
<keyword evidence="2" id="KW-0227">DNA damage</keyword>
<dbReference type="InterPro" id="IPR048363">
    <property type="entry name" value="CTSRT_C2"/>
</dbReference>
<dbReference type="Pfam" id="PF21928">
    <property type="entry name" value="XLF_CC"/>
    <property type="match status" value="1"/>
</dbReference>
<reference evidence="12" key="2">
    <citation type="submission" date="2025-09" db="UniProtKB">
        <authorList>
            <consortium name="Ensembl"/>
        </authorList>
    </citation>
    <scope>IDENTIFICATION</scope>
</reference>
<evidence type="ECO:0000256" key="6">
    <source>
        <dbReference type="ARBA" id="ARBA00025747"/>
    </source>
</evidence>
<comment type="similarity">
    <text evidence="6">Belongs to the XRCC4-XLF family. XLF subfamily.</text>
</comment>
<dbReference type="InterPro" id="IPR038051">
    <property type="entry name" value="XRCC4-like_N_sf"/>
</dbReference>
<feature type="region of interest" description="Disordered" evidence="8">
    <location>
        <begin position="544"/>
        <end position="633"/>
    </location>
</feature>
<keyword evidence="4" id="KW-0234">DNA repair</keyword>
<evidence type="ECO:0000256" key="1">
    <source>
        <dbReference type="ARBA" id="ARBA00004123"/>
    </source>
</evidence>
<sequence>MDEHGGNPTNGENKHKTYNVDSKNENEETTEETEDNLDMLVPHEVPTGVLTVHIKDCKVFPNICYTKDFQFFLRISVGGKEKCTKLQSNKDARGGKADFSLCFDEWKYFSIQIPEQNSRAVNPNQIMVELLFFEPAARDPKPMGSAFFNVLKVLNESIVTHQFNVMLNKQIVCKLDVEMAITYGSFGYGHSHQVKHPERTVEEQVEKSLFPRCPSPDNLQDPDYNEKNTQSDIISHLIQRDSQRGRDSSDLMNQIEKRGRLHKLYKTLEKCETKQDVVQFLEKLVMRQEPESPWTTNNLESEKQPNTSASSVLYRLCTVCCGEMETGLFALPWVPVNIGGSDLLAKAWFGDTQYRLLLSDLNTVWEEEMTTDDIQSRAQDLNKRLRAPTHAFFSHLCSVARPCFSSEDDDQISTAHVTLEQHGDNLTVKLKSELAGLPFYWEFRCTTTPVGVVCRHLVRPLLAVSRVLQRQVEDLAALLARKDAEIQDYQENGAVLSRARLQTEPFEVHRYRKNFFTQIVPQMGVTLDSVGFDSELQALYMAVSSGKTGQKRKRSPDSSPAAEDKHVSEHHQHITDVPTGSSLASQEQNDVKAPSGRPQVAESKQAVTLPSTVGSEERSTSRPKKKKAVGLFR</sequence>
<feature type="compositionally biased region" description="Polar residues" evidence="8">
    <location>
        <begin position="605"/>
        <end position="614"/>
    </location>
</feature>
<evidence type="ECO:0000259" key="9">
    <source>
        <dbReference type="Pfam" id="PF09302"/>
    </source>
</evidence>
<evidence type="ECO:0000256" key="5">
    <source>
        <dbReference type="ARBA" id="ARBA00023242"/>
    </source>
</evidence>
<dbReference type="GO" id="GO:0032807">
    <property type="term" value="C:DNA ligase IV complex"/>
    <property type="evidence" value="ECO:0007669"/>
    <property type="project" value="TreeGrafter"/>
</dbReference>
<dbReference type="PANTHER" id="PTHR32235:SF1">
    <property type="entry name" value="NON-HOMOLOGOUS END-JOINING FACTOR 1"/>
    <property type="match status" value="1"/>
</dbReference>
<dbReference type="CDD" id="cd22285">
    <property type="entry name" value="HD_XLF_N"/>
    <property type="match status" value="1"/>
</dbReference>
<evidence type="ECO:0000259" key="10">
    <source>
        <dbReference type="Pfam" id="PF15729"/>
    </source>
</evidence>
<name>A0A8C1RBL4_CYPCA</name>
<dbReference type="InterPro" id="IPR052287">
    <property type="entry name" value="NHEJ_factor"/>
</dbReference>
<dbReference type="AlphaFoldDB" id="A0A8C1RBL4"/>
<evidence type="ECO:0000256" key="4">
    <source>
        <dbReference type="ARBA" id="ARBA00023204"/>
    </source>
</evidence>
<accession>A0A8C1RBL4</accession>
<feature type="domain" description="XLF-like N-terminal" evidence="9">
    <location>
        <begin position="332"/>
        <end position="446"/>
    </location>
</feature>
<evidence type="ECO:0000259" key="11">
    <source>
        <dbReference type="Pfam" id="PF21928"/>
    </source>
</evidence>
<proteinExistence type="inferred from homology"/>
<organism evidence="12 13">
    <name type="scientific">Cyprinus carpio</name>
    <name type="common">Common carp</name>
    <dbReference type="NCBI Taxonomy" id="7962"/>
    <lineage>
        <taxon>Eukaryota</taxon>
        <taxon>Metazoa</taxon>
        <taxon>Chordata</taxon>
        <taxon>Craniata</taxon>
        <taxon>Vertebrata</taxon>
        <taxon>Euteleostomi</taxon>
        <taxon>Actinopterygii</taxon>
        <taxon>Neopterygii</taxon>
        <taxon>Teleostei</taxon>
        <taxon>Ostariophysi</taxon>
        <taxon>Cypriniformes</taxon>
        <taxon>Cyprinidae</taxon>
        <taxon>Cyprininae</taxon>
        <taxon>Cyprinus</taxon>
    </lineage>
</organism>
<dbReference type="Pfam" id="PF09302">
    <property type="entry name" value="XLF"/>
    <property type="match status" value="1"/>
</dbReference>
<evidence type="ECO:0000256" key="2">
    <source>
        <dbReference type="ARBA" id="ARBA00022763"/>
    </source>
</evidence>
<keyword evidence="13" id="KW-1185">Reference proteome</keyword>